<dbReference type="EMBL" id="LGIA01000028">
    <property type="protein sequence ID" value="KOH46416.1"/>
    <property type="molecule type" value="Genomic_DNA"/>
</dbReference>
<evidence type="ECO:0000259" key="2">
    <source>
        <dbReference type="Pfam" id="PF06580"/>
    </source>
</evidence>
<evidence type="ECO:0000256" key="1">
    <source>
        <dbReference type="SAM" id="Phobius"/>
    </source>
</evidence>
<reference evidence="4" key="1">
    <citation type="submission" date="2015-07" db="EMBL/GenBank/DDBJ databases">
        <title>Genome sequencing of Sunxiuqinia dokdonensis strain SK.</title>
        <authorList>
            <person name="Ahn S."/>
            <person name="Kim B.-C."/>
        </authorList>
    </citation>
    <scope>NUCLEOTIDE SEQUENCE [LARGE SCALE GENOMIC DNA]</scope>
    <source>
        <strain evidence="4">SK</strain>
    </source>
</reference>
<feature type="domain" description="Signal transduction histidine kinase internal region" evidence="2">
    <location>
        <begin position="68"/>
        <end position="146"/>
    </location>
</feature>
<protein>
    <recommendedName>
        <fullName evidence="2">Signal transduction histidine kinase internal region domain-containing protein</fullName>
    </recommendedName>
</protein>
<dbReference type="GO" id="GO:0000155">
    <property type="term" value="F:phosphorelay sensor kinase activity"/>
    <property type="evidence" value="ECO:0007669"/>
    <property type="project" value="InterPro"/>
</dbReference>
<dbReference type="InterPro" id="IPR050640">
    <property type="entry name" value="Bact_2-comp_sensor_kinase"/>
</dbReference>
<gene>
    <name evidence="3" type="ORF">NC99_07800</name>
</gene>
<dbReference type="Pfam" id="PF06580">
    <property type="entry name" value="His_kinase"/>
    <property type="match status" value="1"/>
</dbReference>
<dbReference type="InterPro" id="IPR036890">
    <property type="entry name" value="HATPase_C_sf"/>
</dbReference>
<dbReference type="STRING" id="1409788.NC99_07800"/>
<keyword evidence="4" id="KW-1185">Reference proteome</keyword>
<organism evidence="3 4">
    <name type="scientific">Sunxiuqinia dokdonensis</name>
    <dbReference type="NCBI Taxonomy" id="1409788"/>
    <lineage>
        <taxon>Bacteria</taxon>
        <taxon>Pseudomonadati</taxon>
        <taxon>Bacteroidota</taxon>
        <taxon>Bacteroidia</taxon>
        <taxon>Marinilabiliales</taxon>
        <taxon>Prolixibacteraceae</taxon>
        <taxon>Sunxiuqinia</taxon>
    </lineage>
</organism>
<dbReference type="AlphaFoldDB" id="A0A0L8VD89"/>
<dbReference type="InterPro" id="IPR010559">
    <property type="entry name" value="Sig_transdc_His_kin_internal"/>
</dbReference>
<keyword evidence="1" id="KW-0812">Transmembrane</keyword>
<proteinExistence type="predicted"/>
<dbReference type="Gene3D" id="3.30.565.10">
    <property type="entry name" value="Histidine kinase-like ATPase, C-terminal domain"/>
    <property type="match status" value="1"/>
</dbReference>
<keyword evidence="1" id="KW-0472">Membrane</keyword>
<dbReference type="GO" id="GO:0016020">
    <property type="term" value="C:membrane"/>
    <property type="evidence" value="ECO:0007669"/>
    <property type="project" value="InterPro"/>
</dbReference>
<accession>A0A0L8VD89</accession>
<name>A0A0L8VD89_9BACT</name>
<sequence>MLTGITLSIVQGASPADFIHGIPQYEMRGFLLGSAIGLLTGSVIFFVSQLFAAIKKVQKLNEEKLQYQYQTLKNQVNPHFLFNSLNTLSSLVYTDPKLADEFIQKLASSYRYLLDNNPKDTVPLADELKFVKQYFYLHQLRGKERFRLEIDETLPEHSSILPVSLQLLVENALKHNAATKESPLVIQIKLEDAHYISVENNKQNIQSLEDSPQTGLSNLAKRVRQVCGEDVVIQESFEHYKVMIPLIQKK</sequence>
<dbReference type="PATRIC" id="fig|1409788.3.peg.795"/>
<keyword evidence="1" id="KW-1133">Transmembrane helix</keyword>
<dbReference type="PANTHER" id="PTHR34220:SF7">
    <property type="entry name" value="SENSOR HISTIDINE KINASE YPDA"/>
    <property type="match status" value="1"/>
</dbReference>
<evidence type="ECO:0000313" key="4">
    <source>
        <dbReference type="Proteomes" id="UP000036958"/>
    </source>
</evidence>
<evidence type="ECO:0000313" key="3">
    <source>
        <dbReference type="EMBL" id="KOH46416.1"/>
    </source>
</evidence>
<dbReference type="PANTHER" id="PTHR34220">
    <property type="entry name" value="SENSOR HISTIDINE KINASE YPDA"/>
    <property type="match status" value="1"/>
</dbReference>
<feature type="transmembrane region" description="Helical" evidence="1">
    <location>
        <begin position="31"/>
        <end position="54"/>
    </location>
</feature>
<dbReference type="Proteomes" id="UP000036958">
    <property type="component" value="Unassembled WGS sequence"/>
</dbReference>
<comment type="caution">
    <text evidence="3">The sequence shown here is derived from an EMBL/GenBank/DDBJ whole genome shotgun (WGS) entry which is preliminary data.</text>
</comment>